<dbReference type="InterPro" id="IPR003439">
    <property type="entry name" value="ABC_transporter-like_ATP-bd"/>
</dbReference>
<sequence length="232" mass="25523">MIKIQNVYKTYIDGDTEVRALRGVSLDIAAGEFMSIAGPSGSGKTTLLNLIGCIDELDAGEIRIQEHAVSLLNKSQLTELRRSSIGYIFQSFNLIPVLSAYENVAIALSLLNLSRDEVHRRTMTILQEVGLEGMEHRRPAKLSGGQQQRVAVARALVKDPLIVLADEPTANLDSETGEAILQLMKRINETHGTTFIFSTHDPMVMHYADRLCQLHDGKVERDERVEAAVGGA</sequence>
<dbReference type="PATRIC" id="fig|889378.3.peg.176"/>
<keyword evidence="3" id="KW-0067">ATP-binding</keyword>
<proteinExistence type="inferred from homology"/>
<evidence type="ECO:0000259" key="5">
    <source>
        <dbReference type="PROSITE" id="PS50893"/>
    </source>
</evidence>
<dbReference type="InterPro" id="IPR015854">
    <property type="entry name" value="ABC_transpr_LolD-like"/>
</dbReference>
<evidence type="ECO:0000256" key="1">
    <source>
        <dbReference type="ARBA" id="ARBA00022448"/>
    </source>
</evidence>
<evidence type="ECO:0000256" key="3">
    <source>
        <dbReference type="ARBA" id="ARBA00022840"/>
    </source>
</evidence>
<gene>
    <name evidence="6" type="ordered locus">Spiaf_0173</name>
</gene>
<dbReference type="FunFam" id="3.40.50.300:FF:000032">
    <property type="entry name" value="Export ABC transporter ATP-binding protein"/>
    <property type="match status" value="1"/>
</dbReference>
<evidence type="ECO:0000313" key="7">
    <source>
        <dbReference type="Proteomes" id="UP000007383"/>
    </source>
</evidence>
<reference evidence="7" key="1">
    <citation type="journal article" date="2013" name="Stand. Genomic Sci.">
        <title>Complete genome sequence of the halophilic bacterium Spirochaeta africana type strain (Z-7692(T)) from the alkaline Lake Magadi in the East African Rift.</title>
        <authorList>
            <person name="Liolos K."/>
            <person name="Abt B."/>
            <person name="Scheuner C."/>
            <person name="Teshima H."/>
            <person name="Held B."/>
            <person name="Lapidus A."/>
            <person name="Nolan M."/>
            <person name="Lucas S."/>
            <person name="Deshpande S."/>
            <person name="Cheng J.F."/>
            <person name="Tapia R."/>
            <person name="Goodwin L.A."/>
            <person name="Pitluck S."/>
            <person name="Pagani I."/>
            <person name="Ivanova N."/>
            <person name="Mavromatis K."/>
            <person name="Mikhailova N."/>
            <person name="Huntemann M."/>
            <person name="Pati A."/>
            <person name="Chen A."/>
            <person name="Palaniappan K."/>
            <person name="Land M."/>
            <person name="Rohde M."/>
            <person name="Tindall B.J."/>
            <person name="Detter J.C."/>
            <person name="Goker M."/>
            <person name="Bristow J."/>
            <person name="Eisen J.A."/>
            <person name="Markowitz V."/>
            <person name="Hugenholtz P."/>
            <person name="Woyke T."/>
            <person name="Klenk H.P."/>
            <person name="Kyrpides N.C."/>
        </authorList>
    </citation>
    <scope>NUCLEOTIDE SEQUENCE</scope>
    <source>
        <strain evidence="7">ATCC 700263 / DSM 8902 / Z-7692</strain>
    </source>
</reference>
<dbReference type="PROSITE" id="PS00211">
    <property type="entry name" value="ABC_TRANSPORTER_1"/>
    <property type="match status" value="1"/>
</dbReference>
<keyword evidence="7" id="KW-1185">Reference proteome</keyword>
<dbReference type="InterPro" id="IPR027417">
    <property type="entry name" value="P-loop_NTPase"/>
</dbReference>
<dbReference type="SMART" id="SM00382">
    <property type="entry name" value="AAA"/>
    <property type="match status" value="1"/>
</dbReference>
<dbReference type="KEGG" id="sfc:Spiaf_0173"/>
<dbReference type="SUPFAM" id="SSF52540">
    <property type="entry name" value="P-loop containing nucleoside triphosphate hydrolases"/>
    <property type="match status" value="1"/>
</dbReference>
<dbReference type="Proteomes" id="UP000007383">
    <property type="component" value="Chromosome"/>
</dbReference>
<evidence type="ECO:0000313" key="6">
    <source>
        <dbReference type="EMBL" id="AFG36282.1"/>
    </source>
</evidence>
<dbReference type="Pfam" id="PF00005">
    <property type="entry name" value="ABC_tran"/>
    <property type="match status" value="1"/>
</dbReference>
<protein>
    <submittedName>
        <fullName evidence="6">ABC-type antimicrobial peptide transport system, ATPase component</fullName>
    </submittedName>
</protein>
<evidence type="ECO:0000256" key="2">
    <source>
        <dbReference type="ARBA" id="ARBA00022741"/>
    </source>
</evidence>
<dbReference type="GO" id="GO:0016887">
    <property type="term" value="F:ATP hydrolysis activity"/>
    <property type="evidence" value="ECO:0007669"/>
    <property type="project" value="InterPro"/>
</dbReference>
<dbReference type="GO" id="GO:0098796">
    <property type="term" value="C:membrane protein complex"/>
    <property type="evidence" value="ECO:0007669"/>
    <property type="project" value="UniProtKB-ARBA"/>
</dbReference>
<dbReference type="InterPro" id="IPR017911">
    <property type="entry name" value="MacB-like_ATP-bd"/>
</dbReference>
<dbReference type="Gene3D" id="3.40.50.300">
    <property type="entry name" value="P-loop containing nucleotide triphosphate hydrolases"/>
    <property type="match status" value="1"/>
</dbReference>
<dbReference type="AlphaFoldDB" id="H9UFI9"/>
<name>H9UFI9_SPIAZ</name>
<dbReference type="GO" id="GO:0005524">
    <property type="term" value="F:ATP binding"/>
    <property type="evidence" value="ECO:0007669"/>
    <property type="project" value="UniProtKB-KW"/>
</dbReference>
<accession>H9UFI9</accession>
<dbReference type="PANTHER" id="PTHR24220">
    <property type="entry name" value="IMPORT ATP-BINDING PROTEIN"/>
    <property type="match status" value="1"/>
</dbReference>
<dbReference type="GO" id="GO:0022857">
    <property type="term" value="F:transmembrane transporter activity"/>
    <property type="evidence" value="ECO:0007669"/>
    <property type="project" value="TreeGrafter"/>
</dbReference>
<keyword evidence="2" id="KW-0547">Nucleotide-binding</keyword>
<keyword evidence="1" id="KW-0813">Transport</keyword>
<feature type="domain" description="ABC transporter" evidence="5">
    <location>
        <begin position="2"/>
        <end position="232"/>
    </location>
</feature>
<dbReference type="STRING" id="889378.Spiaf_0173"/>
<organism evidence="6 7">
    <name type="scientific">Spirochaeta africana (strain ATCC 700263 / DSM 8902 / Z-7692)</name>
    <dbReference type="NCBI Taxonomy" id="889378"/>
    <lineage>
        <taxon>Bacteria</taxon>
        <taxon>Pseudomonadati</taxon>
        <taxon>Spirochaetota</taxon>
        <taxon>Spirochaetia</taxon>
        <taxon>Spirochaetales</taxon>
        <taxon>Spirochaetaceae</taxon>
        <taxon>Spirochaeta</taxon>
    </lineage>
</organism>
<dbReference type="RefSeq" id="WP_014454280.1">
    <property type="nucleotide sequence ID" value="NC_017098.1"/>
</dbReference>
<dbReference type="InterPro" id="IPR017871">
    <property type="entry name" value="ABC_transporter-like_CS"/>
</dbReference>
<dbReference type="PROSITE" id="PS50893">
    <property type="entry name" value="ABC_TRANSPORTER_2"/>
    <property type="match status" value="1"/>
</dbReference>
<dbReference type="InterPro" id="IPR003593">
    <property type="entry name" value="AAA+_ATPase"/>
</dbReference>
<comment type="similarity">
    <text evidence="4">Belongs to the ABC transporter superfamily. Macrolide exporter (TC 3.A.1.122) family.</text>
</comment>
<evidence type="ECO:0000256" key="4">
    <source>
        <dbReference type="ARBA" id="ARBA00038388"/>
    </source>
</evidence>
<dbReference type="GO" id="GO:0005886">
    <property type="term" value="C:plasma membrane"/>
    <property type="evidence" value="ECO:0007669"/>
    <property type="project" value="TreeGrafter"/>
</dbReference>
<dbReference type="eggNOG" id="COG1136">
    <property type="taxonomic scope" value="Bacteria"/>
</dbReference>
<dbReference type="OrthoDB" id="9805538at2"/>
<dbReference type="CDD" id="cd03255">
    <property type="entry name" value="ABC_MJ0796_LolCDE_FtsE"/>
    <property type="match status" value="1"/>
</dbReference>
<dbReference type="EMBL" id="CP003282">
    <property type="protein sequence ID" value="AFG36282.1"/>
    <property type="molecule type" value="Genomic_DNA"/>
</dbReference>
<dbReference type="HOGENOM" id="CLU_000604_1_22_12"/>